<reference evidence="2" key="1">
    <citation type="journal article" date="2023" name="Nat. Plants">
        <title>Single-cell RNA sequencing provides a high-resolution roadmap for understanding the multicellular compartmentation of specialized metabolism.</title>
        <authorList>
            <person name="Sun S."/>
            <person name="Shen X."/>
            <person name="Li Y."/>
            <person name="Li Y."/>
            <person name="Wang S."/>
            <person name="Li R."/>
            <person name="Zhang H."/>
            <person name="Shen G."/>
            <person name="Guo B."/>
            <person name="Wei J."/>
            <person name="Xu J."/>
            <person name="St-Pierre B."/>
            <person name="Chen S."/>
            <person name="Sun C."/>
        </authorList>
    </citation>
    <scope>NUCLEOTIDE SEQUENCE [LARGE SCALE GENOMIC DNA]</scope>
</reference>
<protein>
    <submittedName>
        <fullName evidence="1">Uncharacterized protein</fullName>
    </submittedName>
</protein>
<gene>
    <name evidence="1" type="ORF">M9H77_25135</name>
</gene>
<sequence length="429" mass="49065">MEMNNDLKSEMISRRRSFSVLESDDVSETKCIKRRRRSSPSSAAVRMEGGIHQQTVNLQVDQTTTTPTPTVKRSSRFRGVSRHRWTGRFEAHLWDKASWNATQKKKGKQVYLGAYDEEESAARAYDLAAIKYWGTSTFTNFQISDYEKEIEIMQNLTKEEYLASLRRRSSGFARGVSKYRGVARHHHNGRWEARIGRVFGNKYLYLGTYSTQEEAARAYDIAAIEYRGINAVTNFDLSTYIKWLKPGCNNHNPTTSHEDLTHLASQIPQETSSSNHYEKPEFSFTAANTFACATLAIPQKQQVIERKMPLSPNCNKSSSPTALSLLLRSSMFREMVEKTSNDHGNELKIINESDQQGGEEEELEEEGFSFFSNNPYHNYMCSSDSDHYRNIDKMGDGLMVVTEEMKSSSLGDRTMERSSWNDVFNISPQ</sequence>
<accession>A0ACC0A8R0</accession>
<keyword evidence="2" id="KW-1185">Reference proteome</keyword>
<evidence type="ECO:0000313" key="2">
    <source>
        <dbReference type="Proteomes" id="UP001060085"/>
    </source>
</evidence>
<evidence type="ECO:0000313" key="1">
    <source>
        <dbReference type="EMBL" id="KAI5656342.1"/>
    </source>
</evidence>
<dbReference type="Proteomes" id="UP001060085">
    <property type="component" value="Linkage Group LG06"/>
</dbReference>
<dbReference type="EMBL" id="CM044706">
    <property type="protein sequence ID" value="KAI5656342.1"/>
    <property type="molecule type" value="Genomic_DNA"/>
</dbReference>
<name>A0ACC0A8R0_CATRO</name>
<comment type="caution">
    <text evidence="1">The sequence shown here is derived from an EMBL/GenBank/DDBJ whole genome shotgun (WGS) entry which is preliminary data.</text>
</comment>
<organism evidence="1 2">
    <name type="scientific">Catharanthus roseus</name>
    <name type="common">Madagascar periwinkle</name>
    <name type="synonym">Vinca rosea</name>
    <dbReference type="NCBI Taxonomy" id="4058"/>
    <lineage>
        <taxon>Eukaryota</taxon>
        <taxon>Viridiplantae</taxon>
        <taxon>Streptophyta</taxon>
        <taxon>Embryophyta</taxon>
        <taxon>Tracheophyta</taxon>
        <taxon>Spermatophyta</taxon>
        <taxon>Magnoliopsida</taxon>
        <taxon>eudicotyledons</taxon>
        <taxon>Gunneridae</taxon>
        <taxon>Pentapetalae</taxon>
        <taxon>asterids</taxon>
        <taxon>lamiids</taxon>
        <taxon>Gentianales</taxon>
        <taxon>Apocynaceae</taxon>
        <taxon>Rauvolfioideae</taxon>
        <taxon>Vinceae</taxon>
        <taxon>Catharanthinae</taxon>
        <taxon>Catharanthus</taxon>
    </lineage>
</organism>
<proteinExistence type="predicted"/>